<dbReference type="GO" id="GO:0008080">
    <property type="term" value="F:N-acetyltransferase activity"/>
    <property type="evidence" value="ECO:0007669"/>
    <property type="project" value="InterPro"/>
</dbReference>
<dbReference type="Gene3D" id="3.40.630.30">
    <property type="match status" value="1"/>
</dbReference>
<dbReference type="EMBL" id="JADIML010000072">
    <property type="protein sequence ID" value="MBO8462752.1"/>
    <property type="molecule type" value="Genomic_DNA"/>
</dbReference>
<feature type="non-terminal residue" evidence="3">
    <location>
        <position position="169"/>
    </location>
</feature>
<keyword evidence="1" id="KW-0808">Transferase</keyword>
<proteinExistence type="predicted"/>
<evidence type="ECO:0000313" key="3">
    <source>
        <dbReference type="EMBL" id="MBO8462752.1"/>
    </source>
</evidence>
<feature type="domain" description="N-acetyltransferase" evidence="2">
    <location>
        <begin position="1"/>
        <end position="169"/>
    </location>
</feature>
<evidence type="ECO:0000259" key="2">
    <source>
        <dbReference type="PROSITE" id="PS51186"/>
    </source>
</evidence>
<organism evidence="3 4">
    <name type="scientific">Candidatus Scybalomonas excrementavium</name>
    <dbReference type="NCBI Taxonomy" id="2840943"/>
    <lineage>
        <taxon>Bacteria</taxon>
        <taxon>Bacillati</taxon>
        <taxon>Bacillota</taxon>
        <taxon>Clostridia</taxon>
        <taxon>Lachnospirales</taxon>
        <taxon>Lachnospiraceae</taxon>
        <taxon>Lachnospiraceae incertae sedis</taxon>
        <taxon>Candidatus Scybalomonas</taxon>
    </lineage>
</organism>
<reference evidence="3" key="2">
    <citation type="journal article" date="2021" name="PeerJ">
        <title>Extensive microbial diversity within the chicken gut microbiome revealed by metagenomics and culture.</title>
        <authorList>
            <person name="Gilroy R."/>
            <person name="Ravi A."/>
            <person name="Getino M."/>
            <person name="Pursley I."/>
            <person name="Horton D.L."/>
            <person name="Alikhan N.F."/>
            <person name="Baker D."/>
            <person name="Gharbi K."/>
            <person name="Hall N."/>
            <person name="Watson M."/>
            <person name="Adriaenssens E.M."/>
            <person name="Foster-Nyarko E."/>
            <person name="Jarju S."/>
            <person name="Secka A."/>
            <person name="Antonio M."/>
            <person name="Oren A."/>
            <person name="Chaudhuri R.R."/>
            <person name="La Ragione R."/>
            <person name="Hildebrand F."/>
            <person name="Pallen M.J."/>
        </authorList>
    </citation>
    <scope>NUCLEOTIDE SEQUENCE</scope>
    <source>
        <strain evidence="3">E3-2379</strain>
    </source>
</reference>
<dbReference type="SUPFAM" id="SSF55729">
    <property type="entry name" value="Acyl-CoA N-acyltransferases (Nat)"/>
    <property type="match status" value="1"/>
</dbReference>
<dbReference type="AlphaFoldDB" id="A0A9D9N734"/>
<reference evidence="3" key="1">
    <citation type="submission" date="2020-10" db="EMBL/GenBank/DDBJ databases">
        <authorList>
            <person name="Gilroy R."/>
        </authorList>
    </citation>
    <scope>NUCLEOTIDE SEQUENCE</scope>
    <source>
        <strain evidence="3">E3-2379</strain>
    </source>
</reference>
<dbReference type="PANTHER" id="PTHR13947">
    <property type="entry name" value="GNAT FAMILY N-ACETYLTRANSFERASE"/>
    <property type="match status" value="1"/>
</dbReference>
<gene>
    <name evidence="3" type="ORF">IAC13_02335</name>
</gene>
<accession>A0A9D9N734</accession>
<dbReference type="PANTHER" id="PTHR13947:SF37">
    <property type="entry name" value="LD18367P"/>
    <property type="match status" value="1"/>
</dbReference>
<evidence type="ECO:0000256" key="1">
    <source>
        <dbReference type="ARBA" id="ARBA00022679"/>
    </source>
</evidence>
<comment type="caution">
    <text evidence="3">The sequence shown here is derived from an EMBL/GenBank/DDBJ whole genome shotgun (WGS) entry which is preliminary data.</text>
</comment>
<dbReference type="CDD" id="cd04301">
    <property type="entry name" value="NAT_SF"/>
    <property type="match status" value="1"/>
</dbReference>
<dbReference type="InterPro" id="IPR050769">
    <property type="entry name" value="NAT_camello-type"/>
</dbReference>
<name>A0A9D9N734_9FIRM</name>
<dbReference type="InterPro" id="IPR016181">
    <property type="entry name" value="Acyl_CoA_acyltransferase"/>
</dbReference>
<dbReference type="InterPro" id="IPR000182">
    <property type="entry name" value="GNAT_dom"/>
</dbReference>
<dbReference type="Pfam" id="PF00583">
    <property type="entry name" value="Acetyltransf_1"/>
    <property type="match status" value="1"/>
</dbReference>
<sequence>MRHRVAKKEDLEQLLAIVEEAREYMKEQGFQQWNDTYPRAEHILVDIEKEECYVWEEEGVVVGMTSLSFDGESVYDTIEGKWNTEEPYGALHRFAVSKQARGRGIASKLLALGEQICMEQGYKGIRVDTHRENKVMQRFLEKHGYIACGIVYYEEKLGDPSRIAYDKCL</sequence>
<protein>
    <submittedName>
        <fullName evidence="3">GNAT family N-acetyltransferase</fullName>
    </submittedName>
</protein>
<evidence type="ECO:0000313" key="4">
    <source>
        <dbReference type="Proteomes" id="UP000823618"/>
    </source>
</evidence>
<dbReference type="PROSITE" id="PS51186">
    <property type="entry name" value="GNAT"/>
    <property type="match status" value="1"/>
</dbReference>
<dbReference type="Proteomes" id="UP000823618">
    <property type="component" value="Unassembled WGS sequence"/>
</dbReference>